<sequence>MVQNRWTVFEYLKSRTLATGHVPDRKELELEFGGLDPEEIEGGIQEFSHRLGSWINDHEIMRGDTYASSC</sequence>
<gene>
    <name evidence="1" type="ORF">MUG84_26610</name>
</gene>
<dbReference type="Proteomes" id="UP001139347">
    <property type="component" value="Unassembled WGS sequence"/>
</dbReference>
<evidence type="ECO:0000313" key="1">
    <source>
        <dbReference type="EMBL" id="MCJ8015245.1"/>
    </source>
</evidence>
<reference evidence="1" key="1">
    <citation type="submission" date="2022-04" db="EMBL/GenBank/DDBJ databases">
        <title>Paenibacillus mangrovi sp. nov., a novel endophytic bacterium isolated from bark of Kandelia candel.</title>
        <authorList>
            <person name="Tuo L."/>
        </authorList>
    </citation>
    <scope>NUCLEOTIDE SEQUENCE</scope>
    <source>
        <strain evidence="1">KQZ6P-2</strain>
    </source>
</reference>
<dbReference type="RefSeq" id="WP_244731195.1">
    <property type="nucleotide sequence ID" value="NZ_JALIRP010000021.1"/>
</dbReference>
<keyword evidence="2" id="KW-1185">Reference proteome</keyword>
<dbReference type="AlphaFoldDB" id="A0A9X1WWN1"/>
<name>A0A9X1WWN1_9BACL</name>
<proteinExistence type="predicted"/>
<comment type="caution">
    <text evidence="1">The sequence shown here is derived from an EMBL/GenBank/DDBJ whole genome shotgun (WGS) entry which is preliminary data.</text>
</comment>
<evidence type="ECO:0000313" key="2">
    <source>
        <dbReference type="Proteomes" id="UP001139347"/>
    </source>
</evidence>
<dbReference type="EMBL" id="JALIRP010000021">
    <property type="protein sequence ID" value="MCJ8015245.1"/>
    <property type="molecule type" value="Genomic_DNA"/>
</dbReference>
<accession>A0A9X1WWN1</accession>
<organism evidence="1 2">
    <name type="scientific">Paenibacillus mangrovi</name>
    <dbReference type="NCBI Taxonomy" id="2931978"/>
    <lineage>
        <taxon>Bacteria</taxon>
        <taxon>Bacillati</taxon>
        <taxon>Bacillota</taxon>
        <taxon>Bacilli</taxon>
        <taxon>Bacillales</taxon>
        <taxon>Paenibacillaceae</taxon>
        <taxon>Paenibacillus</taxon>
    </lineage>
</organism>
<protein>
    <submittedName>
        <fullName evidence="1">Uncharacterized protein</fullName>
    </submittedName>
</protein>